<feature type="region of interest" description="Disordered" evidence="1">
    <location>
        <begin position="76"/>
        <end position="107"/>
    </location>
</feature>
<reference evidence="3" key="1">
    <citation type="submission" date="2021-12" db="EMBL/GenBank/DDBJ databases">
        <authorList>
            <person name="King R."/>
        </authorList>
    </citation>
    <scope>NUCLEOTIDE SEQUENCE</scope>
</reference>
<feature type="transmembrane region" description="Helical" evidence="2">
    <location>
        <begin position="20"/>
        <end position="43"/>
    </location>
</feature>
<keyword evidence="4" id="KW-1185">Reference proteome</keyword>
<sequence>MFYEVKDKRIESATQQTKWWVTAGFCGVVVTGAFIGVTLWLGARQQNTESIITDRILNSGDNFNSFNSKFDVLSRPAPPPVVPGPAEFPKDPAEERRPPSFPPTNKKAKIEKVVDFMNGETVSTSTEAPRFPAYEQGFKPIVPNVRKHVVDSTESEELAEGPDPMEDIYPTGGKTDHQPVAKKSEAIYPAHEWIEEEKVHEVDSLYKPDTPVAPKHNYKFDEVYESQMTEMESRRDNLKPADQRDGKFKLKTIPAFTYMKENKYAEADIPGAVSEDYPYYYQKDQEFHGPNYDGVAPEDAESPLVAFLKKRLKDLNEWFTKNSGATSPDWSDLLTAVNQSLYNKNTSMLFNKFKEMYYNSSSDVQEVPLSSLIYPKNPAGIANNSNLISFGLLAIDLFLLHNVQQIAWNEENDIRVEMLKDPDIMALNALFLPPEKILQMKNPNSRFFTEQEDESKHGALHELMEFVNGGLRAVLNLGKAYRSSTRGVARSNGVNTLDCIWTLYCRNLDKTAKLNGPYGFLAKMNSLGLRLMMGEFPVERAFENLIRESTRGWRELDCQKLFPRCDAEEAKEVVIQTALGQNVPK</sequence>
<evidence type="ECO:0000313" key="3">
    <source>
        <dbReference type="EMBL" id="CAH0778101.1"/>
    </source>
</evidence>
<name>A0A9P0G1K4_BEMTA</name>
<dbReference type="Proteomes" id="UP001152759">
    <property type="component" value="Chromosome 9"/>
</dbReference>
<keyword evidence="2" id="KW-0812">Transmembrane</keyword>
<dbReference type="EMBL" id="OU963870">
    <property type="protein sequence ID" value="CAH0778101.1"/>
    <property type="molecule type" value="Genomic_DNA"/>
</dbReference>
<evidence type="ECO:0000256" key="1">
    <source>
        <dbReference type="SAM" id="MobiDB-lite"/>
    </source>
</evidence>
<accession>A0A9P0G1K4</accession>
<organism evidence="3 4">
    <name type="scientific">Bemisia tabaci</name>
    <name type="common">Sweetpotato whitefly</name>
    <name type="synonym">Aleurodes tabaci</name>
    <dbReference type="NCBI Taxonomy" id="7038"/>
    <lineage>
        <taxon>Eukaryota</taxon>
        <taxon>Metazoa</taxon>
        <taxon>Ecdysozoa</taxon>
        <taxon>Arthropoda</taxon>
        <taxon>Hexapoda</taxon>
        <taxon>Insecta</taxon>
        <taxon>Pterygota</taxon>
        <taxon>Neoptera</taxon>
        <taxon>Paraneoptera</taxon>
        <taxon>Hemiptera</taxon>
        <taxon>Sternorrhyncha</taxon>
        <taxon>Aleyrodoidea</taxon>
        <taxon>Aleyrodidae</taxon>
        <taxon>Aleyrodinae</taxon>
        <taxon>Bemisia</taxon>
    </lineage>
</organism>
<evidence type="ECO:0000256" key="2">
    <source>
        <dbReference type="SAM" id="Phobius"/>
    </source>
</evidence>
<protein>
    <submittedName>
        <fullName evidence="3">Uncharacterized protein</fullName>
    </submittedName>
</protein>
<feature type="compositionally biased region" description="Basic and acidic residues" evidence="1">
    <location>
        <begin position="88"/>
        <end position="98"/>
    </location>
</feature>
<keyword evidence="2" id="KW-1133">Transmembrane helix</keyword>
<dbReference type="KEGG" id="btab:109039249"/>
<dbReference type="AlphaFoldDB" id="A0A9P0G1K4"/>
<gene>
    <name evidence="3" type="ORF">BEMITA_LOCUS13961</name>
</gene>
<proteinExistence type="predicted"/>
<evidence type="ECO:0000313" key="4">
    <source>
        <dbReference type="Proteomes" id="UP001152759"/>
    </source>
</evidence>
<keyword evidence="2" id="KW-0472">Membrane</keyword>